<protein>
    <recommendedName>
        <fullName evidence="4">EamA domain-containing protein</fullName>
    </recommendedName>
</protein>
<sequence>MKYSKDQLKIIATFFSNIAVAWFSGGILASYFVVAPILKKLLLAGPAIFFMYFFFMISLYVSEKITK</sequence>
<comment type="caution">
    <text evidence="2">The sequence shown here is derived from an EMBL/GenBank/DDBJ whole genome shotgun (WGS) entry which is preliminary data.</text>
</comment>
<evidence type="ECO:0000313" key="3">
    <source>
        <dbReference type="Proteomes" id="UP000177159"/>
    </source>
</evidence>
<keyword evidence="1" id="KW-1133">Transmembrane helix</keyword>
<dbReference type="Proteomes" id="UP000177159">
    <property type="component" value="Unassembled WGS sequence"/>
</dbReference>
<feature type="transmembrane region" description="Helical" evidence="1">
    <location>
        <begin position="41"/>
        <end position="61"/>
    </location>
</feature>
<proteinExistence type="predicted"/>
<gene>
    <name evidence="2" type="ORF">A3C24_02090</name>
</gene>
<keyword evidence="1" id="KW-0812">Transmembrane</keyword>
<accession>A0A1F7GZV9</accession>
<reference evidence="2 3" key="1">
    <citation type="journal article" date="2016" name="Nat. Commun.">
        <title>Thousands of microbial genomes shed light on interconnected biogeochemical processes in an aquifer system.</title>
        <authorList>
            <person name="Anantharaman K."/>
            <person name="Brown C.T."/>
            <person name="Hug L.A."/>
            <person name="Sharon I."/>
            <person name="Castelle C.J."/>
            <person name="Probst A.J."/>
            <person name="Thomas B.C."/>
            <person name="Singh A."/>
            <person name="Wilkins M.J."/>
            <person name="Karaoz U."/>
            <person name="Brodie E.L."/>
            <person name="Williams K.H."/>
            <person name="Hubbard S.S."/>
            <person name="Banfield J.F."/>
        </authorList>
    </citation>
    <scope>NUCLEOTIDE SEQUENCE [LARGE SCALE GENOMIC DNA]</scope>
</reference>
<evidence type="ECO:0000256" key="1">
    <source>
        <dbReference type="SAM" id="Phobius"/>
    </source>
</evidence>
<name>A0A1F7GZV9_9BACT</name>
<evidence type="ECO:0008006" key="4">
    <source>
        <dbReference type="Google" id="ProtNLM"/>
    </source>
</evidence>
<dbReference type="EMBL" id="MFZM01000007">
    <property type="protein sequence ID" value="OGK24448.1"/>
    <property type="molecule type" value="Genomic_DNA"/>
</dbReference>
<dbReference type="AlphaFoldDB" id="A0A1F7GZV9"/>
<keyword evidence="1" id="KW-0472">Membrane</keyword>
<evidence type="ECO:0000313" key="2">
    <source>
        <dbReference type="EMBL" id="OGK24448.1"/>
    </source>
</evidence>
<organism evidence="2 3">
    <name type="scientific">Candidatus Roizmanbacteria bacterium RIFCSPHIGHO2_02_FULL_37_24</name>
    <dbReference type="NCBI Taxonomy" id="1802037"/>
    <lineage>
        <taxon>Bacteria</taxon>
        <taxon>Candidatus Roizmaniibacteriota</taxon>
    </lineage>
</organism>
<feature type="transmembrane region" description="Helical" evidence="1">
    <location>
        <begin position="12"/>
        <end position="35"/>
    </location>
</feature>